<keyword evidence="6" id="KW-0238">DNA-binding</keyword>
<dbReference type="GO" id="GO:0016829">
    <property type="term" value="F:lyase activity"/>
    <property type="evidence" value="ECO:0007669"/>
    <property type="project" value="UniProtKB-KW"/>
</dbReference>
<evidence type="ECO:0000256" key="7">
    <source>
        <dbReference type="ARBA" id="ARBA00023239"/>
    </source>
</evidence>
<keyword evidence="4 8" id="KW-0378">Hydrolase</keyword>
<evidence type="ECO:0000256" key="3">
    <source>
        <dbReference type="ARBA" id="ARBA00022763"/>
    </source>
</evidence>
<dbReference type="GO" id="GO:0008233">
    <property type="term" value="F:peptidase activity"/>
    <property type="evidence" value="ECO:0007669"/>
    <property type="project" value="UniProtKB-KW"/>
</dbReference>
<dbReference type="Gene3D" id="3.90.1680.10">
    <property type="entry name" value="SOS response associated peptidase-like"/>
    <property type="match status" value="1"/>
</dbReference>
<dbReference type="GO" id="GO:0106300">
    <property type="term" value="P:protein-DNA covalent cross-linking repair"/>
    <property type="evidence" value="ECO:0007669"/>
    <property type="project" value="InterPro"/>
</dbReference>
<evidence type="ECO:0000256" key="5">
    <source>
        <dbReference type="ARBA" id="ARBA00023124"/>
    </source>
</evidence>
<feature type="compositionally biased region" description="Polar residues" evidence="9">
    <location>
        <begin position="229"/>
        <end position="238"/>
    </location>
</feature>
<evidence type="ECO:0000256" key="2">
    <source>
        <dbReference type="ARBA" id="ARBA00022670"/>
    </source>
</evidence>
<keyword evidence="7" id="KW-0456">Lyase</keyword>
<proteinExistence type="inferred from homology"/>
<evidence type="ECO:0000313" key="10">
    <source>
        <dbReference type="EMBL" id="SBT07391.1"/>
    </source>
</evidence>
<dbReference type="InterPro" id="IPR003738">
    <property type="entry name" value="SRAP"/>
</dbReference>
<protein>
    <recommendedName>
        <fullName evidence="8">Abasic site processing protein</fullName>
        <ecNumber evidence="8">3.4.-.-</ecNumber>
    </recommendedName>
</protein>
<sequence>MPGGVVGKQPSRSKLEMCGRYALYGPASRIREQFDLDGEFDFTPRHNIAPTTPALIVCPGSDGSRVGLLCRWGLIPRWARDVNTGTTLINARGETVAEKPAFRTAFRRGRCLVPANGFYEWKAVQEGGRLIKQPYYVRAPDERNLFAFAGLSERWVSAAGDEIHSCCIITTAANALMAPIHDRMPVIVGANDYAAWLDPSNTDADGLRALLRPAESGDMIAYPVSRAVNSSRSDSPTFVQPAWTRTCGPGS</sequence>
<dbReference type="EC" id="3.4.-.-" evidence="8"/>
<keyword evidence="11" id="KW-1185">Reference proteome</keyword>
<comment type="similarity">
    <text evidence="1 8">Belongs to the SOS response-associated peptidase family.</text>
</comment>
<evidence type="ECO:0000256" key="9">
    <source>
        <dbReference type="SAM" id="MobiDB-lite"/>
    </source>
</evidence>
<dbReference type="PANTHER" id="PTHR13604">
    <property type="entry name" value="DC12-RELATED"/>
    <property type="match status" value="1"/>
</dbReference>
<dbReference type="Pfam" id="PF02586">
    <property type="entry name" value="SRAP"/>
    <property type="match status" value="1"/>
</dbReference>
<reference evidence="10 11" key="1">
    <citation type="submission" date="2016-06" db="EMBL/GenBank/DDBJ databases">
        <authorList>
            <person name="Kjaerup R.B."/>
            <person name="Dalgaard T.S."/>
            <person name="Juul-Madsen H.R."/>
        </authorList>
    </citation>
    <scope>NUCLEOTIDE SEQUENCE [LARGE SCALE GENOMIC DNA]</scope>
    <source>
        <strain evidence="10">3</strain>
    </source>
</reference>
<evidence type="ECO:0000256" key="8">
    <source>
        <dbReference type="RuleBase" id="RU364100"/>
    </source>
</evidence>
<dbReference type="EMBL" id="FLQX01000120">
    <property type="protein sequence ID" value="SBT07391.1"/>
    <property type="molecule type" value="Genomic_DNA"/>
</dbReference>
<evidence type="ECO:0000256" key="1">
    <source>
        <dbReference type="ARBA" id="ARBA00008136"/>
    </source>
</evidence>
<dbReference type="GO" id="GO:0003697">
    <property type="term" value="F:single-stranded DNA binding"/>
    <property type="evidence" value="ECO:0007669"/>
    <property type="project" value="InterPro"/>
</dbReference>
<dbReference type="AlphaFoldDB" id="A0A1A8XRS6"/>
<name>A0A1A8XRS6_9PROT</name>
<feature type="region of interest" description="Disordered" evidence="9">
    <location>
        <begin position="229"/>
        <end position="251"/>
    </location>
</feature>
<dbReference type="InterPro" id="IPR036590">
    <property type="entry name" value="SRAP-like"/>
</dbReference>
<gene>
    <name evidence="10" type="primary">yoqW</name>
    <name evidence="10" type="ORF">ACCAA_430006</name>
</gene>
<keyword evidence="5" id="KW-0190">Covalent protein-DNA linkage</keyword>
<keyword evidence="3" id="KW-0227">DNA damage</keyword>
<organism evidence="10 11">
    <name type="scientific">Candidatus Accumulibacter aalborgensis</name>
    <dbReference type="NCBI Taxonomy" id="1860102"/>
    <lineage>
        <taxon>Bacteria</taxon>
        <taxon>Pseudomonadati</taxon>
        <taxon>Pseudomonadota</taxon>
        <taxon>Betaproteobacteria</taxon>
        <taxon>Candidatus Accumulibacter</taxon>
    </lineage>
</organism>
<evidence type="ECO:0000256" key="6">
    <source>
        <dbReference type="ARBA" id="ARBA00023125"/>
    </source>
</evidence>
<accession>A0A1A8XRS6</accession>
<dbReference type="Proteomes" id="UP000199169">
    <property type="component" value="Unassembled WGS sequence"/>
</dbReference>
<evidence type="ECO:0000256" key="4">
    <source>
        <dbReference type="ARBA" id="ARBA00022801"/>
    </source>
</evidence>
<dbReference type="STRING" id="1860102.ACCAA_430006"/>
<dbReference type="SUPFAM" id="SSF143081">
    <property type="entry name" value="BB1717-like"/>
    <property type="match status" value="1"/>
</dbReference>
<dbReference type="PANTHER" id="PTHR13604:SF0">
    <property type="entry name" value="ABASIC SITE PROCESSING PROTEIN HMCES"/>
    <property type="match status" value="1"/>
</dbReference>
<evidence type="ECO:0000313" key="11">
    <source>
        <dbReference type="Proteomes" id="UP000199169"/>
    </source>
</evidence>
<keyword evidence="2 8" id="KW-0645">Protease</keyword>
<dbReference type="GO" id="GO:0006508">
    <property type="term" value="P:proteolysis"/>
    <property type="evidence" value="ECO:0007669"/>
    <property type="project" value="UniProtKB-KW"/>
</dbReference>